<dbReference type="InterPro" id="IPR036378">
    <property type="entry name" value="FAS1_dom_sf"/>
</dbReference>
<dbReference type="RefSeq" id="WP_084392991.1">
    <property type="nucleotide sequence ID" value="NZ_BMKF01000002.1"/>
</dbReference>
<organism evidence="3 4">
    <name type="scientific">Henriciella pelagia</name>
    <dbReference type="NCBI Taxonomy" id="1977912"/>
    <lineage>
        <taxon>Bacteria</taxon>
        <taxon>Pseudomonadati</taxon>
        <taxon>Pseudomonadota</taxon>
        <taxon>Alphaproteobacteria</taxon>
        <taxon>Hyphomonadales</taxon>
        <taxon>Hyphomonadaceae</taxon>
        <taxon>Henriciella</taxon>
    </lineage>
</organism>
<keyword evidence="4" id="KW-1185">Reference proteome</keyword>
<gene>
    <name evidence="3" type="ORF">GCM10011503_16580</name>
</gene>
<dbReference type="PANTHER" id="PTHR10900">
    <property type="entry name" value="PERIOSTIN-RELATED"/>
    <property type="match status" value="1"/>
</dbReference>
<sequence length="169" mass="17451">MKSLFTAVAVTALFAGGASLAHAEHHMEKADKKDIVDTAASDDTFSTLVTAVTEAELVEALKGDGPFTVFAPTNDAFAALPDGTLDTLLMDENQDQLQDILKLHVVSGKIKAGDIAEGTSEVETLSGDTITITKDSDGAVTVEGAAVISADVKASNGVIHVIDSVILPE</sequence>
<evidence type="ECO:0000313" key="3">
    <source>
        <dbReference type="EMBL" id="GGB68667.1"/>
    </source>
</evidence>
<reference evidence="4" key="1">
    <citation type="journal article" date="2019" name="Int. J. Syst. Evol. Microbiol.">
        <title>The Global Catalogue of Microorganisms (GCM) 10K type strain sequencing project: providing services to taxonomists for standard genome sequencing and annotation.</title>
        <authorList>
            <consortium name="The Broad Institute Genomics Platform"/>
            <consortium name="The Broad Institute Genome Sequencing Center for Infectious Disease"/>
            <person name="Wu L."/>
            <person name="Ma J."/>
        </authorList>
    </citation>
    <scope>NUCLEOTIDE SEQUENCE [LARGE SCALE GENOMIC DNA]</scope>
    <source>
        <strain evidence="4">CGMCC 1.15928</strain>
    </source>
</reference>
<dbReference type="PROSITE" id="PS50213">
    <property type="entry name" value="FAS1"/>
    <property type="match status" value="1"/>
</dbReference>
<dbReference type="SMART" id="SM00554">
    <property type="entry name" value="FAS1"/>
    <property type="match status" value="1"/>
</dbReference>
<dbReference type="Proteomes" id="UP000628854">
    <property type="component" value="Unassembled WGS sequence"/>
</dbReference>
<feature type="chain" id="PRO_5046262395" evidence="1">
    <location>
        <begin position="24"/>
        <end position="169"/>
    </location>
</feature>
<keyword evidence="1" id="KW-0732">Signal</keyword>
<accession>A0ABQ1JJG6</accession>
<protein>
    <submittedName>
        <fullName evidence="3">Osteoblast specific factor 2-related protein</fullName>
    </submittedName>
</protein>
<dbReference type="InterPro" id="IPR000782">
    <property type="entry name" value="FAS1_domain"/>
</dbReference>
<dbReference type="PANTHER" id="PTHR10900:SF77">
    <property type="entry name" value="FI19380P1"/>
    <property type="match status" value="1"/>
</dbReference>
<feature type="domain" description="FAS1" evidence="2">
    <location>
        <begin position="32"/>
        <end position="166"/>
    </location>
</feature>
<dbReference type="SUPFAM" id="SSF82153">
    <property type="entry name" value="FAS1 domain"/>
    <property type="match status" value="1"/>
</dbReference>
<dbReference type="EMBL" id="BMKF01000002">
    <property type="protein sequence ID" value="GGB68667.1"/>
    <property type="molecule type" value="Genomic_DNA"/>
</dbReference>
<evidence type="ECO:0000256" key="1">
    <source>
        <dbReference type="SAM" id="SignalP"/>
    </source>
</evidence>
<evidence type="ECO:0000313" key="4">
    <source>
        <dbReference type="Proteomes" id="UP000628854"/>
    </source>
</evidence>
<comment type="caution">
    <text evidence="3">The sequence shown here is derived from an EMBL/GenBank/DDBJ whole genome shotgun (WGS) entry which is preliminary data.</text>
</comment>
<dbReference type="Pfam" id="PF02469">
    <property type="entry name" value="Fasciclin"/>
    <property type="match status" value="1"/>
</dbReference>
<feature type="signal peptide" evidence="1">
    <location>
        <begin position="1"/>
        <end position="23"/>
    </location>
</feature>
<dbReference type="InterPro" id="IPR050904">
    <property type="entry name" value="Adhesion/Biosynth-related"/>
</dbReference>
<name>A0ABQ1JJG6_9PROT</name>
<proteinExistence type="predicted"/>
<dbReference type="Gene3D" id="2.30.180.10">
    <property type="entry name" value="FAS1 domain"/>
    <property type="match status" value="1"/>
</dbReference>
<evidence type="ECO:0000259" key="2">
    <source>
        <dbReference type="PROSITE" id="PS50213"/>
    </source>
</evidence>